<dbReference type="InterPro" id="IPR015421">
    <property type="entry name" value="PyrdxlP-dep_Trfase_major"/>
</dbReference>
<dbReference type="GO" id="GO:0004069">
    <property type="term" value="F:L-aspartate:2-oxoglutarate aminotransferase activity"/>
    <property type="evidence" value="ECO:0007669"/>
    <property type="project" value="InterPro"/>
</dbReference>
<proteinExistence type="predicted"/>
<name>A0A650GES7_9MICO</name>
<reference evidence="2 3" key="1">
    <citation type="submission" date="2019-09" db="EMBL/GenBank/DDBJ databases">
        <title>Complete Genome Sequence of Janibacter melonis M714 with both human health impact and industrial applications.</title>
        <authorList>
            <person name="Jin M."/>
            <person name="Zhao Q.R."/>
        </authorList>
    </citation>
    <scope>NUCLEOTIDE SEQUENCE [LARGE SCALE GENOMIC DNA]</scope>
    <source>
        <strain evidence="2 3">M714</strain>
    </source>
</reference>
<keyword evidence="2" id="KW-0032">Aminotransferase</keyword>
<dbReference type="Proteomes" id="UP000271708">
    <property type="component" value="Chromosome"/>
</dbReference>
<dbReference type="AlphaFoldDB" id="A0A650GES7"/>
<dbReference type="InterPro" id="IPR024551">
    <property type="entry name" value="AspAT_Ic"/>
</dbReference>
<sequence>MLYQLSHCPTGPGLGPGPAVNPLRQACPGAWRRLWSRSTKGPPYVSRWPGREPAPSRPARSGRDAPARADHGGARLALVTAQRSPRPLSDLAPDELDELLASTREDYEALRTKGLALDVTRGKPSAAQLDLSDALLRLPSTTTDRSGTDVRNYGGLAGLVEIREIFADLLGVDVPQLVAGGSSSLTLMRECLVDLLLFGGVDSPRPWKDEESVTFVCPVPGYDRHFALLEELGISMVTVPMREDGPDAAAVAALVADDPGVKGMWLVPTYANPTGAVCSQEVAAELAAMPTAAPDFKIFWDNAYAVHHLGLDEAKSADVLGLAAASGHPHRPIMFASTSKITYAGAGVAFLASSTEQVAWYLEHLGKGSIGPDKVNHLRHAELFGDAEGVRAHMREHAAIIAPKFAEVDRVLGERLGGLGIARWNSPTGGYFVSLDVVPGTASRVVELAKGVGVALTPAGASFPYGRDPQDENIRLAPTMPPLDEVREAMEVVATCVLLAAVEHATAGSGRHRPSGVAGQGDQG</sequence>
<dbReference type="Pfam" id="PF12897">
    <property type="entry name" value="Asp_aminotransf"/>
    <property type="match status" value="1"/>
</dbReference>
<protein>
    <submittedName>
        <fullName evidence="2">Aminotransferase</fullName>
    </submittedName>
</protein>
<dbReference type="Gene3D" id="3.40.640.10">
    <property type="entry name" value="Type I PLP-dependent aspartate aminotransferase-like (Major domain)"/>
    <property type="match status" value="1"/>
</dbReference>
<gene>
    <name evidence="2" type="ORF">EEW87_011985</name>
</gene>
<dbReference type="InterPro" id="IPR015424">
    <property type="entry name" value="PyrdxlP-dep_Trfase"/>
</dbReference>
<dbReference type="SUPFAM" id="SSF53383">
    <property type="entry name" value="PLP-dependent transferases"/>
    <property type="match status" value="1"/>
</dbReference>
<dbReference type="PANTHER" id="PTHR43799:SF1">
    <property type="entry name" value="ASPARTATE AMINOTRANSFERASE"/>
    <property type="match status" value="1"/>
</dbReference>
<keyword evidence="2" id="KW-0808">Transferase</keyword>
<evidence type="ECO:0000256" key="1">
    <source>
        <dbReference type="SAM" id="MobiDB-lite"/>
    </source>
</evidence>
<evidence type="ECO:0000313" key="2">
    <source>
        <dbReference type="EMBL" id="QGX08465.1"/>
    </source>
</evidence>
<dbReference type="PANTHER" id="PTHR43799">
    <property type="entry name" value="AMINOTRANSFERASE, PUTATIVE-RELATED"/>
    <property type="match status" value="1"/>
</dbReference>
<dbReference type="EMBL" id="CP044548">
    <property type="protein sequence ID" value="QGX08465.1"/>
    <property type="molecule type" value="Genomic_DNA"/>
</dbReference>
<feature type="compositionally biased region" description="Basic and acidic residues" evidence="1">
    <location>
        <begin position="61"/>
        <end position="71"/>
    </location>
</feature>
<organism evidence="2 3">
    <name type="scientific">Janibacter melonis</name>
    <dbReference type="NCBI Taxonomy" id="262209"/>
    <lineage>
        <taxon>Bacteria</taxon>
        <taxon>Bacillati</taxon>
        <taxon>Actinomycetota</taxon>
        <taxon>Actinomycetes</taxon>
        <taxon>Micrococcales</taxon>
        <taxon>Intrasporangiaceae</taxon>
        <taxon>Janibacter</taxon>
    </lineage>
</organism>
<accession>A0A650GES7</accession>
<evidence type="ECO:0000313" key="3">
    <source>
        <dbReference type="Proteomes" id="UP000271708"/>
    </source>
</evidence>
<dbReference type="KEGG" id="jme:EEW87_011985"/>
<dbReference type="InterPro" id="IPR015422">
    <property type="entry name" value="PyrdxlP-dep_Trfase_small"/>
</dbReference>
<feature type="region of interest" description="Disordered" evidence="1">
    <location>
        <begin position="42"/>
        <end position="71"/>
    </location>
</feature>
<dbReference type="Gene3D" id="3.90.1150.10">
    <property type="entry name" value="Aspartate Aminotransferase, domain 1"/>
    <property type="match status" value="1"/>
</dbReference>